<comment type="catalytic activity">
    <reaction evidence="9 11">
        <text>[(1-&gt;4)-alpha-D-galacturonosyl methyl ester](n) + n H2O = [(1-&gt;4)-alpha-D-galacturonosyl](n) + n methanol + n H(+)</text>
        <dbReference type="Rhea" id="RHEA:22380"/>
        <dbReference type="Rhea" id="RHEA-COMP:14570"/>
        <dbReference type="Rhea" id="RHEA-COMP:14573"/>
        <dbReference type="ChEBI" id="CHEBI:15377"/>
        <dbReference type="ChEBI" id="CHEBI:15378"/>
        <dbReference type="ChEBI" id="CHEBI:17790"/>
        <dbReference type="ChEBI" id="CHEBI:140522"/>
        <dbReference type="ChEBI" id="CHEBI:140523"/>
        <dbReference type="EC" id="3.1.1.11"/>
    </reaction>
</comment>
<dbReference type="InterPro" id="IPR000070">
    <property type="entry name" value="Pectinesterase_cat"/>
</dbReference>
<feature type="chain" id="PRO_5041773839" description="Pectinesterase" evidence="11">
    <location>
        <begin position="28"/>
        <end position="342"/>
    </location>
</feature>
<keyword evidence="6 11" id="KW-0732">Signal</keyword>
<proteinExistence type="inferred from homology"/>
<evidence type="ECO:0000256" key="9">
    <source>
        <dbReference type="ARBA" id="ARBA00047928"/>
    </source>
</evidence>
<evidence type="ECO:0000256" key="7">
    <source>
        <dbReference type="ARBA" id="ARBA00022801"/>
    </source>
</evidence>
<organism evidence="13 14">
    <name type="scientific">Mycena citricolor</name>
    <dbReference type="NCBI Taxonomy" id="2018698"/>
    <lineage>
        <taxon>Eukaryota</taxon>
        <taxon>Fungi</taxon>
        <taxon>Dikarya</taxon>
        <taxon>Basidiomycota</taxon>
        <taxon>Agaricomycotina</taxon>
        <taxon>Agaricomycetes</taxon>
        <taxon>Agaricomycetidae</taxon>
        <taxon>Agaricales</taxon>
        <taxon>Marasmiineae</taxon>
        <taxon>Mycenaceae</taxon>
        <taxon>Mycena</taxon>
    </lineage>
</organism>
<feature type="signal peptide" evidence="11">
    <location>
        <begin position="1"/>
        <end position="27"/>
    </location>
</feature>
<dbReference type="EMBL" id="CAVNYO010000172">
    <property type="protein sequence ID" value="CAK5271515.1"/>
    <property type="molecule type" value="Genomic_DNA"/>
</dbReference>
<evidence type="ECO:0000256" key="11">
    <source>
        <dbReference type="RuleBase" id="RU000589"/>
    </source>
</evidence>
<evidence type="ECO:0000256" key="6">
    <source>
        <dbReference type="ARBA" id="ARBA00022729"/>
    </source>
</evidence>
<comment type="pathway">
    <text evidence="2 11">Glycan metabolism; pectin degradation; 2-dehydro-3-deoxy-D-gluconate from pectin: step 1/5.</text>
</comment>
<evidence type="ECO:0000256" key="1">
    <source>
        <dbReference type="ARBA" id="ARBA00004613"/>
    </source>
</evidence>
<keyword evidence="11" id="KW-0961">Cell wall biogenesis/degradation</keyword>
<reference evidence="13" key="1">
    <citation type="submission" date="2023-11" db="EMBL/GenBank/DDBJ databases">
        <authorList>
            <person name="De Vega J J."/>
            <person name="De Vega J J."/>
        </authorList>
    </citation>
    <scope>NUCLEOTIDE SEQUENCE</scope>
</reference>
<dbReference type="PANTHER" id="PTHR31321">
    <property type="entry name" value="ACYL-COA THIOESTER HYDROLASE YBHC-RELATED"/>
    <property type="match status" value="1"/>
</dbReference>
<dbReference type="SUPFAM" id="SSF51126">
    <property type="entry name" value="Pectin lyase-like"/>
    <property type="match status" value="1"/>
</dbReference>
<keyword evidence="14" id="KW-1185">Reference proteome</keyword>
<dbReference type="PANTHER" id="PTHR31321:SF127">
    <property type="entry name" value="PECTINESTERASE"/>
    <property type="match status" value="1"/>
</dbReference>
<dbReference type="Pfam" id="PF01095">
    <property type="entry name" value="Pectinesterase"/>
    <property type="match status" value="1"/>
</dbReference>
<dbReference type="InterPro" id="IPR033131">
    <property type="entry name" value="Pectinesterase_Asp_AS"/>
</dbReference>
<dbReference type="InterPro" id="IPR012334">
    <property type="entry name" value="Pectin_lyas_fold"/>
</dbReference>
<dbReference type="Gene3D" id="2.160.20.10">
    <property type="entry name" value="Single-stranded right-handed beta-helix, Pectin lyase-like"/>
    <property type="match status" value="1"/>
</dbReference>
<evidence type="ECO:0000259" key="12">
    <source>
        <dbReference type="Pfam" id="PF01095"/>
    </source>
</evidence>
<evidence type="ECO:0000256" key="4">
    <source>
        <dbReference type="ARBA" id="ARBA00013229"/>
    </source>
</evidence>
<comment type="function">
    <text evidence="11">Involved in maceration and soft-rotting of plant tissue.</text>
</comment>
<gene>
    <name evidence="13" type="ORF">MYCIT1_LOCUS16603</name>
</gene>
<evidence type="ECO:0000256" key="5">
    <source>
        <dbReference type="ARBA" id="ARBA00022525"/>
    </source>
</evidence>
<keyword evidence="7 11" id="KW-0378">Hydrolase</keyword>
<sequence length="342" mass="35660">MYARTPLSFPSLLALAALVFSTLFAAASPTLQKRASRTSPPSGALVVNPAGGSGVYTTVSAAVAALPNDSSARTIFVYAGTYNEQVYITRAGMTTIYGYTTNTADYTSNVVNIQHSLSAAAAGGDDQSGTLRVHKDNFALYNVNVKNTFGQGAQAIAVSAYGSNQGYYGCGLYGYQDTLLAESGTQFYGHSYIQGAVDFIFGQHAFAYFQSCTIASSGAGSITAHGPASSTDGIYVINQATLTTASGAGSLTGQVYLGRPWSQYARVVYTYTTMGAHINGAGWSEWSASTPNTADVLFAEYQSSGAGASGTRASFSKKLSSPTGYTIQDTLGSHAWVDTAYL</sequence>
<dbReference type="GO" id="GO:0005576">
    <property type="term" value="C:extracellular region"/>
    <property type="evidence" value="ECO:0007669"/>
    <property type="project" value="UniProtKB-SubCell"/>
</dbReference>
<keyword evidence="5 11" id="KW-0964">Secreted</keyword>
<dbReference type="Proteomes" id="UP001295794">
    <property type="component" value="Unassembled WGS sequence"/>
</dbReference>
<evidence type="ECO:0000313" key="13">
    <source>
        <dbReference type="EMBL" id="CAK5271515.1"/>
    </source>
</evidence>
<dbReference type="GO" id="GO:0042545">
    <property type="term" value="P:cell wall modification"/>
    <property type="evidence" value="ECO:0007669"/>
    <property type="project" value="UniProtKB-UniRule"/>
</dbReference>
<comment type="caution">
    <text evidence="13">The sequence shown here is derived from an EMBL/GenBank/DDBJ whole genome shotgun (WGS) entry which is preliminary data.</text>
</comment>
<dbReference type="GO" id="GO:0045490">
    <property type="term" value="P:pectin catabolic process"/>
    <property type="evidence" value="ECO:0007669"/>
    <property type="project" value="UniProtKB-UniRule"/>
</dbReference>
<keyword evidence="8 11" id="KW-0063">Aspartyl esterase</keyword>
<dbReference type="InterPro" id="IPR011050">
    <property type="entry name" value="Pectin_lyase_fold/virulence"/>
</dbReference>
<evidence type="ECO:0000256" key="3">
    <source>
        <dbReference type="ARBA" id="ARBA00008891"/>
    </source>
</evidence>
<dbReference type="PROSITE" id="PS00503">
    <property type="entry name" value="PECTINESTERASE_2"/>
    <property type="match status" value="1"/>
</dbReference>
<evidence type="ECO:0000256" key="10">
    <source>
        <dbReference type="PROSITE-ProRule" id="PRU10040"/>
    </source>
</evidence>
<dbReference type="AlphaFoldDB" id="A0AAD2H9W0"/>
<name>A0AAD2H9W0_9AGAR</name>
<feature type="domain" description="Pectinesterase catalytic" evidence="12">
    <location>
        <begin position="49"/>
        <end position="310"/>
    </location>
</feature>
<comment type="similarity">
    <text evidence="3">Belongs to the pectinesterase family.</text>
</comment>
<protein>
    <recommendedName>
        <fullName evidence="4 11">Pectinesterase</fullName>
        <ecNumber evidence="4 11">3.1.1.11</ecNumber>
    </recommendedName>
</protein>
<accession>A0AAD2H9W0</accession>
<evidence type="ECO:0000313" key="14">
    <source>
        <dbReference type="Proteomes" id="UP001295794"/>
    </source>
</evidence>
<evidence type="ECO:0000256" key="8">
    <source>
        <dbReference type="ARBA" id="ARBA00023085"/>
    </source>
</evidence>
<dbReference type="EC" id="3.1.1.11" evidence="4 11"/>
<dbReference type="FunFam" id="2.160.20.10:FF:000014">
    <property type="entry name" value="Pectinesterase"/>
    <property type="match status" value="1"/>
</dbReference>
<feature type="active site" evidence="10">
    <location>
        <position position="198"/>
    </location>
</feature>
<comment type="subcellular location">
    <subcellularLocation>
        <location evidence="1 11">Secreted</location>
    </subcellularLocation>
</comment>
<dbReference type="GO" id="GO:0030599">
    <property type="term" value="F:pectinesterase activity"/>
    <property type="evidence" value="ECO:0007669"/>
    <property type="project" value="UniProtKB-UniRule"/>
</dbReference>
<evidence type="ECO:0000256" key="2">
    <source>
        <dbReference type="ARBA" id="ARBA00005184"/>
    </source>
</evidence>